<keyword evidence="2" id="KW-0732">Signal</keyword>
<dbReference type="AlphaFoldDB" id="A0A0G4H401"/>
<proteinExistence type="predicted"/>
<reference evidence="3 4" key="1">
    <citation type="submission" date="2014-11" db="EMBL/GenBank/DDBJ databases">
        <authorList>
            <person name="Zhu J."/>
            <person name="Qi W."/>
            <person name="Song R."/>
        </authorList>
    </citation>
    <scope>NUCLEOTIDE SEQUENCE [LARGE SCALE GENOMIC DNA]</scope>
</reference>
<protein>
    <recommendedName>
        <fullName evidence="5">START domain-containing protein</fullName>
    </recommendedName>
</protein>
<feature type="compositionally biased region" description="Basic and acidic residues" evidence="1">
    <location>
        <begin position="632"/>
        <end position="644"/>
    </location>
</feature>
<name>A0A0G4H401_VITBC</name>
<feature type="compositionally biased region" description="Low complexity" evidence="1">
    <location>
        <begin position="167"/>
        <end position="181"/>
    </location>
</feature>
<dbReference type="VEuPathDB" id="CryptoDB:Vbra_22446"/>
<dbReference type="Proteomes" id="UP000041254">
    <property type="component" value="Unassembled WGS sequence"/>
</dbReference>
<feature type="region of interest" description="Disordered" evidence="1">
    <location>
        <begin position="453"/>
        <end position="472"/>
    </location>
</feature>
<organism evidence="3 4">
    <name type="scientific">Vitrella brassicaformis (strain CCMP3155)</name>
    <dbReference type="NCBI Taxonomy" id="1169540"/>
    <lineage>
        <taxon>Eukaryota</taxon>
        <taxon>Sar</taxon>
        <taxon>Alveolata</taxon>
        <taxon>Colpodellida</taxon>
        <taxon>Vitrellaceae</taxon>
        <taxon>Vitrella</taxon>
    </lineage>
</organism>
<feature type="region of interest" description="Disordered" evidence="1">
    <location>
        <begin position="335"/>
        <end position="361"/>
    </location>
</feature>
<feature type="signal peptide" evidence="2">
    <location>
        <begin position="1"/>
        <end position="17"/>
    </location>
</feature>
<evidence type="ECO:0000313" key="3">
    <source>
        <dbReference type="EMBL" id="CEM38441.1"/>
    </source>
</evidence>
<keyword evidence="4" id="KW-1185">Reference proteome</keyword>
<feature type="region of interest" description="Disordered" evidence="1">
    <location>
        <begin position="166"/>
        <end position="205"/>
    </location>
</feature>
<dbReference type="EMBL" id="CDMY01000983">
    <property type="protein sequence ID" value="CEM38441.1"/>
    <property type="molecule type" value="Genomic_DNA"/>
</dbReference>
<sequence length="1058" mass="111265">MGLHLCLAFVQLIGTDCWSESALPCLSRAAASAAAASSSTARPQAEVASHSACSRYQEGTRVLLTSKTRRGANDSYVWLRADVHRTEETSRGTAVYMREVGGRGEEFRVVVPHHETVAATDTNASTPVLWDDSKTVAGFGEDLLASVFSFLTPPELFGILPPHRSAHPSLSSMPSSSALPSTTGGGLWSRPINGETTMASSGGAVPLRSTLAPAKAPATAGPRTTPTNPFSVAEALTGPGGGHLFGVGAASGGDSMGGASSGTDRRSLFGQGGGAFMQHPSGGATHSSPSPIHTAALGHLSASLPRHPTIRHAAPVYLFGGNNRTQGRSLFTAAKGSTGGGGAAGRPFSGAGRGNPFGQSGAATENGEGGMFCSMGVAAVSVFSRASGSTRGSMFGGAAFRPQPSGGAIQSMPSHCKATAPRFSGIAPPLPPPAGHCVDVGEEEEEDNLPLPAPYAPPHTTTPAPATARPRTTTTNPFSVAEALTGRGGGHLFGVGAASGGQGGGAAHSGPSLNHASLRHAALYQYTHVAIDSSTAAHRQFWESMRPGEAFQLGKWLVNLTALTLVQPRVEPSWCLDKLFGVVEGHAEGRREAHEKDAHHGVDEGSLEVIEFTTSTSSIDDELPSPIPSDGGHQKDWQKAGDWPRRRRVAREHFEADDPQCDGERGWSMPGLAIMDQDGWAADKLGRFISSSRSLQHVGGSMSGGRWAVVVEHFPKAAVGQRGPLSQLRSIGRVVRRIRGGWLGESVQQYKEGVERLQIPPISDCSSFAAVESVDRLINECCVSPDIPISVSSPRSPRNHFSPSIFYADYFDHSPARASPFIKRVILQEASRYFQCDIPALTHRPVDSPSQSAIEIAQSLDFTDVGQVEIRGAHDPPPGTPAPTPAIIEHLPSFPDVGYLSVRGALVGPAGRLLAAKMPIALTRVLFDYTVDTEDRRSVLEGLGRGRHVHSVSFDGPLDDWASPDFPSIGNLSVCWIVPDDFPSLAATQIIHNGVTSLVNNARGLICFHVTASPIPALVGYDAPDRLLPERLGGFTIVVKPSPVVGGWRIEVEGRRHA</sequence>
<gene>
    <name evidence="3" type="ORF">Vbra_22446</name>
</gene>
<feature type="chain" id="PRO_5005191075" description="START domain-containing protein" evidence="2">
    <location>
        <begin position="18"/>
        <end position="1058"/>
    </location>
</feature>
<feature type="region of interest" description="Disordered" evidence="1">
    <location>
        <begin position="618"/>
        <end position="644"/>
    </location>
</feature>
<dbReference type="InParanoid" id="A0A0G4H401"/>
<dbReference type="PhylomeDB" id="A0A0G4H401"/>
<evidence type="ECO:0000256" key="2">
    <source>
        <dbReference type="SAM" id="SignalP"/>
    </source>
</evidence>
<evidence type="ECO:0000256" key="1">
    <source>
        <dbReference type="SAM" id="MobiDB-lite"/>
    </source>
</evidence>
<accession>A0A0G4H401</accession>
<evidence type="ECO:0000313" key="4">
    <source>
        <dbReference type="Proteomes" id="UP000041254"/>
    </source>
</evidence>
<feature type="compositionally biased region" description="Low complexity" evidence="1">
    <location>
        <begin position="458"/>
        <end position="472"/>
    </location>
</feature>
<evidence type="ECO:0008006" key="5">
    <source>
        <dbReference type="Google" id="ProtNLM"/>
    </source>
</evidence>